<accession>A0A9X4KTW0</accession>
<dbReference type="InterPro" id="IPR017853">
    <property type="entry name" value="GH"/>
</dbReference>
<dbReference type="Gene3D" id="3.20.20.80">
    <property type="entry name" value="Glycosidases"/>
    <property type="match status" value="1"/>
</dbReference>
<reference evidence="2" key="1">
    <citation type="submission" date="2022-10" db="EMBL/GenBank/DDBJ databases">
        <title>Comparative genomic analysis of Cohnella hashimotonis sp. nov., isolated from the International Space Station.</title>
        <authorList>
            <person name="Simpson A."/>
            <person name="Venkateswaran K."/>
        </authorList>
    </citation>
    <scope>NUCLEOTIDE SEQUENCE</scope>
    <source>
        <strain evidence="2">DSM 28161</strain>
    </source>
</reference>
<protein>
    <submittedName>
        <fullName evidence="2">Uncharacterized protein</fullName>
    </submittedName>
</protein>
<evidence type="ECO:0000256" key="1">
    <source>
        <dbReference type="SAM" id="MobiDB-lite"/>
    </source>
</evidence>
<comment type="caution">
    <text evidence="2">The sequence shown here is derived from an EMBL/GenBank/DDBJ whole genome shotgun (WGS) entry which is preliminary data.</text>
</comment>
<evidence type="ECO:0000313" key="2">
    <source>
        <dbReference type="EMBL" id="MDG0808147.1"/>
    </source>
</evidence>
<dbReference type="EMBL" id="JAPDIA010000001">
    <property type="protein sequence ID" value="MDG0808147.1"/>
    <property type="molecule type" value="Genomic_DNA"/>
</dbReference>
<feature type="region of interest" description="Disordered" evidence="1">
    <location>
        <begin position="424"/>
        <end position="458"/>
    </location>
</feature>
<dbReference type="AlphaFoldDB" id="A0A9X4KTW0"/>
<dbReference type="SUPFAM" id="SSF51445">
    <property type="entry name" value="(Trans)glycosidases"/>
    <property type="match status" value="1"/>
</dbReference>
<organism evidence="2 3">
    <name type="scientific">Cohnella rhizosphaerae</name>
    <dbReference type="NCBI Taxonomy" id="1457232"/>
    <lineage>
        <taxon>Bacteria</taxon>
        <taxon>Bacillati</taxon>
        <taxon>Bacillota</taxon>
        <taxon>Bacilli</taxon>
        <taxon>Bacillales</taxon>
        <taxon>Paenibacillaceae</taxon>
        <taxon>Cohnella</taxon>
    </lineage>
</organism>
<gene>
    <name evidence="2" type="ORF">OMP40_01015</name>
</gene>
<evidence type="ECO:0000313" key="3">
    <source>
        <dbReference type="Proteomes" id="UP001153404"/>
    </source>
</evidence>
<dbReference type="Proteomes" id="UP001153404">
    <property type="component" value="Unassembled WGS sequence"/>
</dbReference>
<keyword evidence="3" id="KW-1185">Reference proteome</keyword>
<sequence length="529" mass="59258">MEQANVVLLAEDGAKLTVRARDYEARFDLDAQRWRLYGRKEEAVSRADGGNGGLEPIASQPIVSQKIASQPIASLPIQSRVHALGDPDRADAGTLRLVREQRDGSRLTLAFAAGRGMPWSTKTYIFTFDADTVRYSVSVTGAGRRIDDVYYFAADWQAAGDSGNEASTPDWQGGRPGFERYYAPRFDWAVGIVHRMPDEQDSLNCQQWLSPPPFCYALQQSDRWVSCGIVAAPGAFNFLGFDYAVSPGGDFSFRLDYEGHTTVGKAGFRTPELRFGFKPAAGENEAVDEYVRALAGVLKPEEGTAPAAVRPQPAWWREPMFCGWGQQRYDYRMDHDGTESGHFLNVGAYATEDKYRSYIALMDEQGIRPGTIVIDYKWAKQDALAAPDPLKWNDMRAFIEEQHEIGRRVLLWYSPFAGRRAARRGLHDAGRPRRSRRSDIGAIPGHYGGAGPQDDRQCAGRSERRRLQDRLYAKCRFRAKNLPQLLVDQPGAAQRRQSRACLSPARLRPRQAHSYGGQLVGRRIAARLY</sequence>
<dbReference type="RefSeq" id="WP_277528436.1">
    <property type="nucleotide sequence ID" value="NZ_JAPDIA010000001.1"/>
</dbReference>
<proteinExistence type="predicted"/>
<name>A0A9X4KTW0_9BACL</name>